<dbReference type="SUPFAM" id="SSF88946">
    <property type="entry name" value="Sigma2 domain of RNA polymerase sigma factors"/>
    <property type="match status" value="1"/>
</dbReference>
<dbReference type="InterPro" id="IPR014284">
    <property type="entry name" value="RNA_pol_sigma-70_dom"/>
</dbReference>
<evidence type="ECO:0000256" key="2">
    <source>
        <dbReference type="ARBA" id="ARBA00023015"/>
    </source>
</evidence>
<protein>
    <submittedName>
        <fullName evidence="10">Sigma-70 family RNA polymerase sigma factor</fullName>
    </submittedName>
</protein>
<feature type="compositionally biased region" description="Basic and acidic residues" evidence="6">
    <location>
        <begin position="387"/>
        <end position="398"/>
    </location>
</feature>
<feature type="region of interest" description="Disordered" evidence="6">
    <location>
        <begin position="438"/>
        <end position="485"/>
    </location>
</feature>
<evidence type="ECO:0000313" key="11">
    <source>
        <dbReference type="Proteomes" id="UP000822993"/>
    </source>
</evidence>
<dbReference type="InterPro" id="IPR041916">
    <property type="entry name" value="Anti_sigma_zinc_sf"/>
</dbReference>
<evidence type="ECO:0000256" key="4">
    <source>
        <dbReference type="ARBA" id="ARBA00023125"/>
    </source>
</evidence>
<gene>
    <name evidence="10" type="ORF">H9623_00480</name>
</gene>
<evidence type="ECO:0000259" key="9">
    <source>
        <dbReference type="Pfam" id="PF13490"/>
    </source>
</evidence>
<keyword evidence="11" id="KW-1185">Reference proteome</keyword>
<keyword evidence="2" id="KW-0805">Transcription regulation</keyword>
<dbReference type="InterPro" id="IPR013249">
    <property type="entry name" value="RNA_pol_sigma70_r4_t2"/>
</dbReference>
<evidence type="ECO:0000256" key="5">
    <source>
        <dbReference type="ARBA" id="ARBA00023163"/>
    </source>
</evidence>
<dbReference type="SUPFAM" id="SSF88659">
    <property type="entry name" value="Sigma3 and sigma4 domains of RNA polymerase sigma factors"/>
    <property type="match status" value="1"/>
</dbReference>
<dbReference type="Proteomes" id="UP000822993">
    <property type="component" value="Unassembled WGS sequence"/>
</dbReference>
<comment type="caution">
    <text evidence="10">The sequence shown here is derived from an EMBL/GenBank/DDBJ whole genome shotgun (WGS) entry which is preliminary data.</text>
</comment>
<keyword evidence="5" id="KW-0804">Transcription</keyword>
<dbReference type="InterPro" id="IPR013324">
    <property type="entry name" value="RNA_pol_sigma_r3/r4-like"/>
</dbReference>
<proteinExistence type="inferred from homology"/>
<dbReference type="InterPro" id="IPR036388">
    <property type="entry name" value="WH-like_DNA-bd_sf"/>
</dbReference>
<dbReference type="Pfam" id="PF13490">
    <property type="entry name" value="zf-HC2"/>
    <property type="match status" value="1"/>
</dbReference>
<dbReference type="GO" id="GO:0006352">
    <property type="term" value="P:DNA-templated transcription initiation"/>
    <property type="evidence" value="ECO:0007669"/>
    <property type="project" value="InterPro"/>
</dbReference>
<dbReference type="Gene3D" id="1.10.1740.10">
    <property type="match status" value="1"/>
</dbReference>
<dbReference type="NCBIfam" id="TIGR02937">
    <property type="entry name" value="sigma70-ECF"/>
    <property type="match status" value="1"/>
</dbReference>
<feature type="region of interest" description="Disordered" evidence="6">
    <location>
        <begin position="374"/>
        <end position="418"/>
    </location>
</feature>
<keyword evidence="3" id="KW-0731">Sigma factor</keyword>
<dbReference type="InterPro" id="IPR013325">
    <property type="entry name" value="RNA_pol_sigma_r2"/>
</dbReference>
<dbReference type="GO" id="GO:0003677">
    <property type="term" value="F:DNA binding"/>
    <property type="evidence" value="ECO:0007669"/>
    <property type="project" value="UniProtKB-KW"/>
</dbReference>
<name>A0A9D5U9H7_9CELL</name>
<evidence type="ECO:0000259" key="8">
    <source>
        <dbReference type="Pfam" id="PF08281"/>
    </source>
</evidence>
<reference evidence="10 11" key="1">
    <citation type="submission" date="2020-08" db="EMBL/GenBank/DDBJ databases">
        <title>A Genomic Blueprint of the Chicken Gut Microbiome.</title>
        <authorList>
            <person name="Gilroy R."/>
            <person name="Ravi A."/>
            <person name="Getino M."/>
            <person name="Pursley I."/>
            <person name="Horton D.L."/>
            <person name="Alikhan N.-F."/>
            <person name="Baker D."/>
            <person name="Gharbi K."/>
            <person name="Hall N."/>
            <person name="Watson M."/>
            <person name="Adriaenssens E.M."/>
            <person name="Foster-Nyarko E."/>
            <person name="Jarju S."/>
            <person name="Secka A."/>
            <person name="Antonio M."/>
            <person name="Oren A."/>
            <person name="Chaudhuri R."/>
            <person name="La Ragione R.M."/>
            <person name="Hildebrand F."/>
            <person name="Pallen M.J."/>
        </authorList>
    </citation>
    <scope>NUCLEOTIDE SEQUENCE [LARGE SCALE GENOMIC DNA]</scope>
    <source>
        <strain evidence="10 11">Sa1BUA8</strain>
    </source>
</reference>
<dbReference type="InterPro" id="IPR027383">
    <property type="entry name" value="Znf_put"/>
</dbReference>
<feature type="domain" description="RNA polymerase sigma-70 region 2" evidence="7">
    <location>
        <begin position="36"/>
        <end position="92"/>
    </location>
</feature>
<dbReference type="Pfam" id="PF08281">
    <property type="entry name" value="Sigma70_r4_2"/>
    <property type="match status" value="1"/>
</dbReference>
<dbReference type="Gene3D" id="1.10.10.10">
    <property type="entry name" value="Winged helix-like DNA-binding domain superfamily/Winged helix DNA-binding domain"/>
    <property type="match status" value="1"/>
</dbReference>
<comment type="similarity">
    <text evidence="1">Belongs to the sigma-70 factor family. ECF subfamily.</text>
</comment>
<dbReference type="GO" id="GO:0016987">
    <property type="term" value="F:sigma factor activity"/>
    <property type="evidence" value="ECO:0007669"/>
    <property type="project" value="UniProtKB-KW"/>
</dbReference>
<feature type="compositionally biased region" description="Basic residues" evidence="6">
    <location>
        <begin position="470"/>
        <end position="485"/>
    </location>
</feature>
<dbReference type="InterPro" id="IPR039425">
    <property type="entry name" value="RNA_pol_sigma-70-like"/>
</dbReference>
<sequence>MSTTNETDLEAMADEELVDAVRQGSQDAYAVLWNRHSGAGRGAARRVTSSYDPDDLVQESFLRNLHAIRSGNGPTGPFRPYLYQTVRSVAITWSHSPDPIIVDQVPEVVDPVDMADVVVEGSVTVTAFKALPERWQAVLWYTQVEGMDAREVAPLLGLSAGSVSALTYRAKEGLRRSWLQAHVNAAAVPVECRWAAEQMGDYNRGALSARHEDRFEEHLTGCLSCSILVEEVDQVASRLGLLLVPLVLGVPAVLGNGSAALGGAGSVAAVGTFVGPTTALASGMALAPGAGSGAAAVGVGGLAATGFSSGAILALVTAAVTVSASAVAATQPWSASDLVVAEQLGQGWSGVVSQVAAAAGPGLVAEVDGAGPAALPSEVVPGEGDGAADREEAGDRSAVRASQGQAQPPGPERPATPHQPVASLAVVRPVVLRPLTTSPVVPVHPTLPLDPPVASDRGAPLLDPTPKARGERRRRAAGRRRGPRS</sequence>
<keyword evidence="4" id="KW-0238">DNA-binding</keyword>
<evidence type="ECO:0000256" key="6">
    <source>
        <dbReference type="SAM" id="MobiDB-lite"/>
    </source>
</evidence>
<evidence type="ECO:0000259" key="7">
    <source>
        <dbReference type="Pfam" id="PF04542"/>
    </source>
</evidence>
<accession>A0A9D5U9H7</accession>
<evidence type="ECO:0000313" key="10">
    <source>
        <dbReference type="EMBL" id="MBE7698781.1"/>
    </source>
</evidence>
<dbReference type="EMBL" id="JACSPN010000001">
    <property type="protein sequence ID" value="MBE7698781.1"/>
    <property type="molecule type" value="Genomic_DNA"/>
</dbReference>
<evidence type="ECO:0000256" key="1">
    <source>
        <dbReference type="ARBA" id="ARBA00010641"/>
    </source>
</evidence>
<feature type="domain" description="RNA polymerase sigma factor 70 region 4 type 2" evidence="8">
    <location>
        <begin position="127"/>
        <end position="172"/>
    </location>
</feature>
<dbReference type="Pfam" id="PF04542">
    <property type="entry name" value="Sigma70_r2"/>
    <property type="match status" value="1"/>
</dbReference>
<dbReference type="Gene3D" id="1.10.10.1320">
    <property type="entry name" value="Anti-sigma factor, zinc-finger domain"/>
    <property type="match status" value="1"/>
</dbReference>
<feature type="domain" description="Putative zinc-finger" evidence="9">
    <location>
        <begin position="192"/>
        <end position="225"/>
    </location>
</feature>
<dbReference type="RefSeq" id="WP_193718131.1">
    <property type="nucleotide sequence ID" value="NZ_JACSPN010000001.1"/>
</dbReference>
<organism evidence="10 11">
    <name type="scientific">Oerskovia douganii</name>
    <dbReference type="NCBI Taxonomy" id="2762210"/>
    <lineage>
        <taxon>Bacteria</taxon>
        <taxon>Bacillati</taxon>
        <taxon>Actinomycetota</taxon>
        <taxon>Actinomycetes</taxon>
        <taxon>Micrococcales</taxon>
        <taxon>Cellulomonadaceae</taxon>
        <taxon>Oerskovia</taxon>
    </lineage>
</organism>
<dbReference type="PANTHER" id="PTHR43133">
    <property type="entry name" value="RNA POLYMERASE ECF-TYPE SIGMA FACTO"/>
    <property type="match status" value="1"/>
</dbReference>
<dbReference type="InterPro" id="IPR007627">
    <property type="entry name" value="RNA_pol_sigma70_r2"/>
</dbReference>
<dbReference type="AlphaFoldDB" id="A0A9D5U9H7"/>
<evidence type="ECO:0000256" key="3">
    <source>
        <dbReference type="ARBA" id="ARBA00023082"/>
    </source>
</evidence>
<dbReference type="PANTHER" id="PTHR43133:SF8">
    <property type="entry name" value="RNA POLYMERASE SIGMA FACTOR HI_1459-RELATED"/>
    <property type="match status" value="1"/>
</dbReference>